<organism evidence="2 3">
    <name type="scientific">Orbilia oligospora</name>
    <name type="common">Nematode-trapping fungus</name>
    <name type="synonym">Arthrobotrys oligospora</name>
    <dbReference type="NCBI Taxonomy" id="2813651"/>
    <lineage>
        <taxon>Eukaryota</taxon>
        <taxon>Fungi</taxon>
        <taxon>Dikarya</taxon>
        <taxon>Ascomycota</taxon>
        <taxon>Pezizomycotina</taxon>
        <taxon>Orbiliomycetes</taxon>
        <taxon>Orbiliales</taxon>
        <taxon>Orbiliaceae</taxon>
        <taxon>Orbilia</taxon>
    </lineage>
</organism>
<dbReference type="Proteomes" id="UP000475325">
    <property type="component" value="Unassembled WGS sequence"/>
</dbReference>
<evidence type="ECO:0000256" key="1">
    <source>
        <dbReference type="SAM" id="MobiDB-lite"/>
    </source>
</evidence>
<proteinExistence type="predicted"/>
<sequence>MRSTTIAICGFGPRGRLFHNIYIAEQLALLWQGKPIDKTPRTHDYYEMQSKKDGPGAAFQSECHAAMNTGLQGPVAIDKEGLSPQQCNTIDRLTDVASRYTEIVMADPERTLQSLFQRNTSTAALFISAVNFESKQLNTKIPCGPRGIFGQALEAMTQEALDLARRYLPWLNINIMYNAHVLKIDLADPTKPALTIESIHTRVRLYKSYDLVLKPTGTTWKVPVSGDVGIHAYTGIPNANTVTTYLAQRNILNQEGIITPGSSIFIGGNLSAYDFIGLILARTKIIRLQPGEKQKKLEIDENEAKKYPNLIKLFKRKEGELCAPRHADGMDAKIPEGFGFITPEMLLALQIQKREYCNPYTIIFELTRIVTAIALNKAPGSIEQDLSTEEQLDHMAAENEKFAANPKAITETGMIRRCLVSFYCTITTAPNTTEQRSLLSRRFPLLIREPWDAFRALNYDITPTENPFAIRSSRKFWNHITSSAPFAAHLLITRLYKLGVISWLQGAYEDIKWSPLDMRFNLNEESSNGLIAPRVLSEKTDILNTSLLEQAMKPGGGEAVYQKGRTLLSPSGDTIHVIELGIPGHGGVFDGAPTRRAQWLDTNAYESGHQLMPSVVSIVRIIESMISLGVPRPFNALSRYYKSILPKRQDFIRQCNEMKGPYEELVEILEYSRLVEVAYPERYAEKMREGIGAENRRRVISEIREMSNDHSSLQAALTTYDKRHTPNNKFVPISQKTFEKITPDFSLDQIRKMKDIWSRESHRIGSVTIKNHQLAHAHAHARGMPTGLPRLFVSQRCIKPTVVAPDLGYWVSDSQQDEGTNNSAELNNGKLCKRSGRRRSRRSLGYKGGGKGRRVRPQS</sequence>
<dbReference type="EMBL" id="WIQW01000003">
    <property type="protein sequence ID" value="KAF3112036.1"/>
    <property type="molecule type" value="Genomic_DNA"/>
</dbReference>
<name>A0A7C8NMR5_ORBOL</name>
<accession>A0A7C8NMR5</accession>
<reference evidence="2 3" key="1">
    <citation type="submission" date="2019-06" db="EMBL/GenBank/DDBJ databases">
        <authorList>
            <person name="Palmer J.M."/>
        </authorList>
    </citation>
    <scope>NUCLEOTIDE SEQUENCE [LARGE SCALE GENOMIC DNA]</scope>
    <source>
        <strain evidence="2 3">TWF102</strain>
    </source>
</reference>
<gene>
    <name evidence="2" type="ORF">TWF102_005782</name>
</gene>
<evidence type="ECO:0000313" key="2">
    <source>
        <dbReference type="EMBL" id="KAF3112036.1"/>
    </source>
</evidence>
<evidence type="ECO:0000313" key="3">
    <source>
        <dbReference type="Proteomes" id="UP000475325"/>
    </source>
</evidence>
<dbReference type="AlphaFoldDB" id="A0A7C8NMR5"/>
<feature type="region of interest" description="Disordered" evidence="1">
    <location>
        <begin position="814"/>
        <end position="859"/>
    </location>
</feature>
<protein>
    <submittedName>
        <fullName evidence="2">Uncharacterized protein</fullName>
    </submittedName>
</protein>
<feature type="compositionally biased region" description="Polar residues" evidence="1">
    <location>
        <begin position="814"/>
        <end position="826"/>
    </location>
</feature>
<comment type="caution">
    <text evidence="2">The sequence shown here is derived from an EMBL/GenBank/DDBJ whole genome shotgun (WGS) entry which is preliminary data.</text>
</comment>
<feature type="compositionally biased region" description="Basic residues" evidence="1">
    <location>
        <begin position="831"/>
        <end position="859"/>
    </location>
</feature>